<name>A0ABV3FSS1_9NOCA</name>
<keyword evidence="2" id="KW-1185">Reference proteome</keyword>
<proteinExistence type="predicted"/>
<sequence>MGGLYTASCLQVLGAQLPLTTIAPGNNKAEILRVVPELGEYFDKVALFGYPPFLEDLADDGGVLTRERLERFCLARGFDPGEMPDLPFVYVFGRASHAVVCEELVRRNSQYANYVPADRRSPRVELRDAGDPEYFPVGVKHRYTR</sequence>
<reference evidence="1 2" key="1">
    <citation type="submission" date="2024-06" db="EMBL/GenBank/DDBJ databases">
        <title>The Natural Products Discovery Center: Release of the First 8490 Sequenced Strains for Exploring Actinobacteria Biosynthetic Diversity.</title>
        <authorList>
            <person name="Kalkreuter E."/>
            <person name="Kautsar S.A."/>
            <person name="Yang D."/>
            <person name="Bader C.D."/>
            <person name="Teijaro C.N."/>
            <person name="Fluegel L."/>
            <person name="Davis C.M."/>
            <person name="Simpson J.R."/>
            <person name="Lauterbach L."/>
            <person name="Steele A.D."/>
            <person name="Gui C."/>
            <person name="Meng S."/>
            <person name="Li G."/>
            <person name="Viehrig K."/>
            <person name="Ye F."/>
            <person name="Su P."/>
            <person name="Kiefer A.F."/>
            <person name="Nichols A."/>
            <person name="Cepeda A.J."/>
            <person name="Yan W."/>
            <person name="Fan B."/>
            <person name="Jiang Y."/>
            <person name="Adhikari A."/>
            <person name="Zheng C.-J."/>
            <person name="Schuster L."/>
            <person name="Cowan T.M."/>
            <person name="Smanski M.J."/>
            <person name="Chevrette M.G."/>
            <person name="De Carvalho L.P.S."/>
            <person name="Shen B."/>
        </authorList>
    </citation>
    <scope>NUCLEOTIDE SEQUENCE [LARGE SCALE GENOMIC DNA]</scope>
    <source>
        <strain evidence="1 2">NPDC050403</strain>
    </source>
</reference>
<comment type="caution">
    <text evidence="1">The sequence shown here is derived from an EMBL/GenBank/DDBJ whole genome shotgun (WGS) entry which is preliminary data.</text>
</comment>
<protein>
    <submittedName>
        <fullName evidence="1">Uncharacterized protein</fullName>
    </submittedName>
</protein>
<evidence type="ECO:0000313" key="1">
    <source>
        <dbReference type="EMBL" id="MEV0708476.1"/>
    </source>
</evidence>
<gene>
    <name evidence="1" type="ORF">AB0I48_13005</name>
</gene>
<accession>A0ABV3FSS1</accession>
<dbReference type="RefSeq" id="WP_357783276.1">
    <property type="nucleotide sequence ID" value="NZ_JBFAKC010000005.1"/>
</dbReference>
<dbReference type="EMBL" id="JBFAKC010000005">
    <property type="protein sequence ID" value="MEV0708476.1"/>
    <property type="molecule type" value="Genomic_DNA"/>
</dbReference>
<evidence type="ECO:0000313" key="2">
    <source>
        <dbReference type="Proteomes" id="UP001551695"/>
    </source>
</evidence>
<organism evidence="1 2">
    <name type="scientific">Nocardia aurea</name>
    <dbReference type="NCBI Taxonomy" id="2144174"/>
    <lineage>
        <taxon>Bacteria</taxon>
        <taxon>Bacillati</taxon>
        <taxon>Actinomycetota</taxon>
        <taxon>Actinomycetes</taxon>
        <taxon>Mycobacteriales</taxon>
        <taxon>Nocardiaceae</taxon>
        <taxon>Nocardia</taxon>
    </lineage>
</organism>
<dbReference type="Proteomes" id="UP001551695">
    <property type="component" value="Unassembled WGS sequence"/>
</dbReference>